<dbReference type="AlphaFoldDB" id="A0AAI8TPX1"/>
<dbReference type="Proteomes" id="UP000465622">
    <property type="component" value="Chromosome"/>
</dbReference>
<evidence type="ECO:0000256" key="2">
    <source>
        <dbReference type="SAM" id="Phobius"/>
    </source>
</evidence>
<keyword evidence="2" id="KW-1133">Transmembrane helix</keyword>
<reference evidence="3" key="2">
    <citation type="submission" date="2020-02" db="EMBL/GenBank/DDBJ databases">
        <authorList>
            <person name="Matsumoto Y."/>
            <person name="Motooka D."/>
            <person name="Nakamura S."/>
        </authorList>
    </citation>
    <scope>NUCLEOTIDE SEQUENCE</scope>
    <source>
        <strain evidence="3">JCM 12375</strain>
    </source>
</reference>
<name>A0AAI8TPX1_MYCME</name>
<keyword evidence="2" id="KW-0812">Transmembrane</keyword>
<evidence type="ECO:0000313" key="5">
    <source>
        <dbReference type="Proteomes" id="UP000465622"/>
    </source>
</evidence>
<evidence type="ECO:0000313" key="4">
    <source>
        <dbReference type="EMBL" id="BDY26528.1"/>
    </source>
</evidence>
<proteinExistence type="predicted"/>
<protein>
    <submittedName>
        <fullName evidence="4">Uncharacterized protein</fullName>
    </submittedName>
</protein>
<keyword evidence="5" id="KW-1185">Reference proteome</keyword>
<reference evidence="4" key="3">
    <citation type="submission" date="2023-03" db="EMBL/GenBank/DDBJ databases">
        <title>Draft genome sequence of a Mycolicibacterium mageritense strain H4_3_1 isolated from a hybrid biological-inorganic system reactor.</title>
        <authorList>
            <person name="Feng X."/>
            <person name="Kazama D."/>
            <person name="Sato K."/>
            <person name="Kobayashi H."/>
        </authorList>
    </citation>
    <scope>NUCLEOTIDE SEQUENCE</scope>
    <source>
        <strain evidence="4">H4_3_1</strain>
    </source>
</reference>
<dbReference type="EMBL" id="AP022567">
    <property type="protein sequence ID" value="BBX31407.1"/>
    <property type="molecule type" value="Genomic_DNA"/>
</dbReference>
<evidence type="ECO:0000313" key="6">
    <source>
        <dbReference type="Proteomes" id="UP001241092"/>
    </source>
</evidence>
<sequence>MTEPPNRSARFWTIGGIVGVVTILAFVFGVPGNLLNALQLIDRLTGRDTSSTSTSASTPAAPPGTAGPGNAPAPAPSPWSPADVADSTANPPTADYPSPIAQPPSPQTSEAPPAIPAVDRIQIATWAYNPAGPPNTYIADNNGGKKIKVSWTSSAGGYEVDGGCTSSVRIQGPDTDHAENSSNCSDSMGTYLDVQQPGNYTVTVTTYQSSGAQYSDSIPVTIQ</sequence>
<evidence type="ECO:0000313" key="3">
    <source>
        <dbReference type="EMBL" id="BBX31407.1"/>
    </source>
</evidence>
<reference evidence="3 5" key="1">
    <citation type="journal article" date="2019" name="Emerg. Microbes Infect.">
        <title>Comprehensive subspecies identification of 175 nontuberculous mycobacteria species based on 7547 genomic profiles.</title>
        <authorList>
            <person name="Matsumoto Y."/>
            <person name="Kinjo T."/>
            <person name="Motooka D."/>
            <person name="Nabeya D."/>
            <person name="Jung N."/>
            <person name="Uechi K."/>
            <person name="Horii T."/>
            <person name="Iida T."/>
            <person name="Fujita J."/>
            <person name="Nakamura S."/>
        </authorList>
    </citation>
    <scope>NUCLEOTIDE SEQUENCE [LARGE SCALE GENOMIC DNA]</scope>
    <source>
        <strain evidence="3 5">JCM 12375</strain>
    </source>
</reference>
<evidence type="ECO:0000256" key="1">
    <source>
        <dbReference type="SAM" id="MobiDB-lite"/>
    </source>
</evidence>
<dbReference type="EMBL" id="AP027452">
    <property type="protein sequence ID" value="BDY26528.1"/>
    <property type="molecule type" value="Genomic_DNA"/>
</dbReference>
<keyword evidence="2" id="KW-0472">Membrane</keyword>
<feature type="compositionally biased region" description="Low complexity" evidence="1">
    <location>
        <begin position="49"/>
        <end position="59"/>
    </location>
</feature>
<dbReference type="Proteomes" id="UP001241092">
    <property type="component" value="Chromosome"/>
</dbReference>
<gene>
    <name evidence="4" type="ORF">hbim_00440</name>
    <name evidence="3" type="ORF">MMAGJ_06890</name>
</gene>
<accession>A0AAI8TPX1</accession>
<feature type="transmembrane region" description="Helical" evidence="2">
    <location>
        <begin position="12"/>
        <end position="35"/>
    </location>
</feature>
<feature type="region of interest" description="Disordered" evidence="1">
    <location>
        <begin position="47"/>
        <end position="113"/>
    </location>
</feature>
<organism evidence="4 6">
    <name type="scientific">Mycolicibacterium mageritense</name>
    <name type="common">Mycobacterium mageritense</name>
    <dbReference type="NCBI Taxonomy" id="53462"/>
    <lineage>
        <taxon>Bacteria</taxon>
        <taxon>Bacillati</taxon>
        <taxon>Actinomycetota</taxon>
        <taxon>Actinomycetes</taxon>
        <taxon>Mycobacteriales</taxon>
        <taxon>Mycobacteriaceae</taxon>
        <taxon>Mycolicibacterium</taxon>
    </lineage>
</organism>